<gene>
    <name evidence="2" type="ORF">VIBNISOn1_1350046</name>
</gene>
<evidence type="ECO:0000256" key="1">
    <source>
        <dbReference type="SAM" id="Phobius"/>
    </source>
</evidence>
<accession>A0AAV2VK62</accession>
<proteinExistence type="predicted"/>
<dbReference type="RefSeq" id="WP_004405068.1">
    <property type="nucleotide sequence ID" value="NZ_LK391965.1"/>
</dbReference>
<keyword evidence="1" id="KW-0472">Membrane</keyword>
<sequence>MEQTPRHVMMELGYLGLLPFLGCLILIIADISLFGHTPLGLFVTYSAVILSFLSGALWGNAIDHFSHSLSRNGMLLSNSFTFIAWAVLLQSPENHWISLIMLAFGYIAVWFTEATLRNSEHENSAKGYNALRTRLTIGVVAFHGVALVI</sequence>
<evidence type="ECO:0000313" key="2">
    <source>
        <dbReference type="EMBL" id="CCO45082.1"/>
    </source>
</evidence>
<feature type="transmembrane region" description="Helical" evidence="1">
    <location>
        <begin position="12"/>
        <end position="33"/>
    </location>
</feature>
<feature type="transmembrane region" description="Helical" evidence="1">
    <location>
        <begin position="96"/>
        <end position="116"/>
    </location>
</feature>
<evidence type="ECO:0000313" key="3">
    <source>
        <dbReference type="Proteomes" id="UP000018211"/>
    </source>
</evidence>
<reference evidence="2 3" key="1">
    <citation type="journal article" date="2013" name="ISME J.">
        <title>Comparative genomics of pathogenic lineages of Vibrio nigripulchritudo identifies virulence-associated traits.</title>
        <authorList>
            <person name="Goudenege D."/>
            <person name="Labreuche Y."/>
            <person name="Krin E."/>
            <person name="Ansquer D."/>
            <person name="Mangenot S."/>
            <person name="Calteau A."/>
            <person name="Medigue C."/>
            <person name="Mazel D."/>
            <person name="Polz M.F."/>
            <person name="Le Roux F."/>
        </authorList>
    </citation>
    <scope>NUCLEOTIDE SEQUENCE [LARGE SCALE GENOMIC DNA]</scope>
    <source>
        <strain evidence="2 3">SOn1</strain>
    </source>
</reference>
<organism evidence="2 3">
    <name type="scientific">Vibrio nigripulchritudo SOn1</name>
    <dbReference type="NCBI Taxonomy" id="1238450"/>
    <lineage>
        <taxon>Bacteria</taxon>
        <taxon>Pseudomonadati</taxon>
        <taxon>Pseudomonadota</taxon>
        <taxon>Gammaproteobacteria</taxon>
        <taxon>Vibrionales</taxon>
        <taxon>Vibrionaceae</taxon>
        <taxon>Vibrio</taxon>
    </lineage>
</organism>
<evidence type="ECO:0008006" key="4">
    <source>
        <dbReference type="Google" id="ProtNLM"/>
    </source>
</evidence>
<protein>
    <recommendedName>
        <fullName evidence="4">DUF3429 domain-containing protein</fullName>
    </recommendedName>
</protein>
<dbReference type="InterPro" id="IPR021836">
    <property type="entry name" value="DUF3429"/>
</dbReference>
<keyword evidence="1" id="KW-1133">Transmembrane helix</keyword>
<comment type="caution">
    <text evidence="2">The sequence shown here is derived from an EMBL/GenBank/DDBJ whole genome shotgun (WGS) entry which is preliminary data.</text>
</comment>
<feature type="transmembrane region" description="Helical" evidence="1">
    <location>
        <begin position="73"/>
        <end position="90"/>
    </location>
</feature>
<feature type="transmembrane region" description="Helical" evidence="1">
    <location>
        <begin position="39"/>
        <end position="61"/>
    </location>
</feature>
<dbReference type="Proteomes" id="UP000018211">
    <property type="component" value="Unassembled WGS sequence"/>
</dbReference>
<keyword evidence="1" id="KW-0812">Transmembrane</keyword>
<dbReference type="EMBL" id="CAOF01000041">
    <property type="protein sequence ID" value="CCO45082.1"/>
    <property type="molecule type" value="Genomic_DNA"/>
</dbReference>
<name>A0AAV2VK62_9VIBR</name>
<dbReference type="AlphaFoldDB" id="A0AAV2VK62"/>
<dbReference type="Pfam" id="PF11911">
    <property type="entry name" value="DUF3429"/>
    <property type="match status" value="1"/>
</dbReference>